<dbReference type="AlphaFoldDB" id="A0A6J5U7D1"/>
<sequence>MVLLPKYIGGPGIKLLLLLNLTCADSGRLWGKLCSLILTFIPFQEIDLKQWVSYSWRLLCLTHQVALMLWHAALSYEFEN</sequence>
<feature type="signal peptide" evidence="1">
    <location>
        <begin position="1"/>
        <end position="24"/>
    </location>
</feature>
<gene>
    <name evidence="2" type="ORF">CURHAP_LOCUS18624</name>
</gene>
<evidence type="ECO:0000313" key="2">
    <source>
        <dbReference type="EMBL" id="CAB4272103.1"/>
    </source>
</evidence>
<dbReference type="Proteomes" id="UP000507222">
    <property type="component" value="Unassembled WGS sequence"/>
</dbReference>
<name>A0A6J5U7D1_PRUAR</name>
<accession>A0A6J5U7D1</accession>
<feature type="chain" id="PRO_5027110082" evidence="1">
    <location>
        <begin position="25"/>
        <end position="80"/>
    </location>
</feature>
<organism evidence="2 3">
    <name type="scientific">Prunus armeniaca</name>
    <name type="common">Apricot</name>
    <name type="synonym">Armeniaca vulgaris</name>
    <dbReference type="NCBI Taxonomy" id="36596"/>
    <lineage>
        <taxon>Eukaryota</taxon>
        <taxon>Viridiplantae</taxon>
        <taxon>Streptophyta</taxon>
        <taxon>Embryophyta</taxon>
        <taxon>Tracheophyta</taxon>
        <taxon>Spermatophyta</taxon>
        <taxon>Magnoliopsida</taxon>
        <taxon>eudicotyledons</taxon>
        <taxon>Gunneridae</taxon>
        <taxon>Pentapetalae</taxon>
        <taxon>rosids</taxon>
        <taxon>fabids</taxon>
        <taxon>Rosales</taxon>
        <taxon>Rosaceae</taxon>
        <taxon>Amygdaloideae</taxon>
        <taxon>Amygdaleae</taxon>
        <taxon>Prunus</taxon>
    </lineage>
</organism>
<keyword evidence="1" id="KW-0732">Signal</keyword>
<proteinExistence type="predicted"/>
<dbReference type="EMBL" id="CAEKDK010000003">
    <property type="protein sequence ID" value="CAB4272103.1"/>
    <property type="molecule type" value="Genomic_DNA"/>
</dbReference>
<evidence type="ECO:0000256" key="1">
    <source>
        <dbReference type="SAM" id="SignalP"/>
    </source>
</evidence>
<evidence type="ECO:0000313" key="3">
    <source>
        <dbReference type="Proteomes" id="UP000507222"/>
    </source>
</evidence>
<reference evidence="2 3" key="1">
    <citation type="submission" date="2020-05" db="EMBL/GenBank/DDBJ databases">
        <authorList>
            <person name="Campoy J."/>
            <person name="Schneeberger K."/>
            <person name="Spophaly S."/>
        </authorList>
    </citation>
    <scope>NUCLEOTIDE SEQUENCE [LARGE SCALE GENOMIC DNA]</scope>
    <source>
        <strain evidence="2">PruArmRojPasFocal</strain>
    </source>
</reference>
<protein>
    <submittedName>
        <fullName evidence="2">Uncharacterized protein</fullName>
    </submittedName>
</protein>